<comment type="caution">
    <text evidence="1">The sequence shown here is derived from an EMBL/GenBank/DDBJ whole genome shotgun (WGS) entry which is preliminary data.</text>
</comment>
<name>A0ABQ9WKB8_9EUKA</name>
<dbReference type="Proteomes" id="UP001281761">
    <property type="component" value="Unassembled WGS sequence"/>
</dbReference>
<protein>
    <submittedName>
        <fullName evidence="1">Uncharacterized protein</fullName>
    </submittedName>
</protein>
<sequence length="199" mass="22935">MWRNITPHWTSLIIDIVPILLDSHYLSQDSVKRGQSLHWLLMKFPIAAETLLKQGFARRLLEQINHPISLGNLTSALDMFFVCLHLRPVRFDCFYKPLLEAGIEDTSERILQHNNEWIANYAGSVLITHSIGSHFIPVMEFPNAYQPVVGPVFKLFVPRPEYDVLNAYNPLDDFRDDDFVPITCSPDPVHALDKERPEN</sequence>
<evidence type="ECO:0000313" key="2">
    <source>
        <dbReference type="Proteomes" id="UP001281761"/>
    </source>
</evidence>
<proteinExistence type="predicted"/>
<organism evidence="1 2">
    <name type="scientific">Blattamonas nauphoetae</name>
    <dbReference type="NCBI Taxonomy" id="2049346"/>
    <lineage>
        <taxon>Eukaryota</taxon>
        <taxon>Metamonada</taxon>
        <taxon>Preaxostyla</taxon>
        <taxon>Oxymonadida</taxon>
        <taxon>Blattamonas</taxon>
    </lineage>
</organism>
<dbReference type="EMBL" id="JARBJD010000809">
    <property type="protein sequence ID" value="KAK2939902.1"/>
    <property type="molecule type" value="Genomic_DNA"/>
</dbReference>
<keyword evidence="2" id="KW-1185">Reference proteome</keyword>
<gene>
    <name evidence="1" type="ORF">BLNAU_25187</name>
</gene>
<accession>A0ABQ9WKB8</accession>
<evidence type="ECO:0000313" key="1">
    <source>
        <dbReference type="EMBL" id="KAK2939902.1"/>
    </source>
</evidence>
<reference evidence="1 2" key="1">
    <citation type="journal article" date="2022" name="bioRxiv">
        <title>Genomics of Preaxostyla Flagellates Illuminates Evolutionary Transitions and the Path Towards Mitochondrial Loss.</title>
        <authorList>
            <person name="Novak L.V.F."/>
            <person name="Treitli S.C."/>
            <person name="Pyrih J."/>
            <person name="Halakuc P."/>
            <person name="Pipaliya S.V."/>
            <person name="Vacek V."/>
            <person name="Brzon O."/>
            <person name="Soukal P."/>
            <person name="Eme L."/>
            <person name="Dacks J.B."/>
            <person name="Karnkowska A."/>
            <person name="Elias M."/>
            <person name="Hampl V."/>
        </authorList>
    </citation>
    <scope>NUCLEOTIDE SEQUENCE [LARGE SCALE GENOMIC DNA]</scope>
    <source>
        <strain evidence="1">NAU3</strain>
        <tissue evidence="1">Gut</tissue>
    </source>
</reference>